<accession>A0A1S0TH12</accession>
<dbReference type="InParanoid" id="A0A1S0TH12"/>
<organism evidence="1">
    <name type="scientific">Loa loa</name>
    <name type="common">Eye worm</name>
    <name type="synonym">Filaria loa</name>
    <dbReference type="NCBI Taxonomy" id="7209"/>
    <lineage>
        <taxon>Eukaryota</taxon>
        <taxon>Metazoa</taxon>
        <taxon>Ecdysozoa</taxon>
        <taxon>Nematoda</taxon>
        <taxon>Chromadorea</taxon>
        <taxon>Rhabditida</taxon>
        <taxon>Spirurina</taxon>
        <taxon>Spiruromorpha</taxon>
        <taxon>Filarioidea</taxon>
        <taxon>Onchocercidae</taxon>
        <taxon>Loa</taxon>
    </lineage>
</organism>
<gene>
    <name evidence="1" type="ORF">LOAG_15046</name>
</gene>
<evidence type="ECO:0000313" key="1">
    <source>
        <dbReference type="EMBL" id="EFO13483.1"/>
    </source>
</evidence>
<protein>
    <submittedName>
        <fullName evidence="1">Uncharacterized protein</fullName>
    </submittedName>
</protein>
<dbReference type="GeneID" id="9952531"/>
<dbReference type="AlphaFoldDB" id="A0A1S0TH12"/>
<dbReference type="RefSeq" id="XP_003150586.1">
    <property type="nucleotide sequence ID" value="XM_003150538.1"/>
</dbReference>
<dbReference type="CTD" id="9952531"/>
<sequence length="178" mass="20443">MGLQKSIIVRTRNRIPPFQSIRYFLLQAFPDPDYVIYGLREDKNILLLPSDIANNISTDKKLPSLLDDNLTGGQDIEHYNAMLIEVHGLLQFITLWQEIRSTGKLYTLTRLAYFEAFRLVFVPTPNKIVYGAMVTTLMYFSDLAQNPFTFKTTADNRVFLYQEGMGRTGPYEIVFGVS</sequence>
<name>A0A1S0TH12_LOALO</name>
<dbReference type="EMBL" id="JH713527">
    <property type="protein sequence ID" value="EFO13483.1"/>
    <property type="molecule type" value="Genomic_DNA"/>
</dbReference>
<dbReference type="OrthoDB" id="5829106at2759"/>
<dbReference type="KEGG" id="loa:LOAG_15046"/>
<reference evidence="1" key="1">
    <citation type="submission" date="2012-04" db="EMBL/GenBank/DDBJ databases">
        <title>The Genome Sequence of Loa loa.</title>
        <authorList>
            <consortium name="The Broad Institute Genome Sequencing Platform"/>
            <consortium name="Broad Institute Genome Sequencing Center for Infectious Disease"/>
            <person name="Nutman T.B."/>
            <person name="Fink D.L."/>
            <person name="Russ C."/>
            <person name="Young S."/>
            <person name="Zeng Q."/>
            <person name="Gargeya S."/>
            <person name="Alvarado L."/>
            <person name="Berlin A."/>
            <person name="Chapman S.B."/>
            <person name="Chen Z."/>
            <person name="Freedman E."/>
            <person name="Gellesch M."/>
            <person name="Goldberg J."/>
            <person name="Griggs A."/>
            <person name="Gujja S."/>
            <person name="Heilman E.R."/>
            <person name="Heiman D."/>
            <person name="Howarth C."/>
            <person name="Mehta T."/>
            <person name="Neiman D."/>
            <person name="Pearson M."/>
            <person name="Roberts A."/>
            <person name="Saif S."/>
            <person name="Shea T."/>
            <person name="Shenoy N."/>
            <person name="Sisk P."/>
            <person name="Stolte C."/>
            <person name="Sykes S."/>
            <person name="White J."/>
            <person name="Yandava C."/>
            <person name="Haas B."/>
            <person name="Henn M.R."/>
            <person name="Nusbaum C."/>
            <person name="Birren B."/>
        </authorList>
    </citation>
    <scope>NUCLEOTIDE SEQUENCE [LARGE SCALE GENOMIC DNA]</scope>
</reference>
<proteinExistence type="predicted"/>